<evidence type="ECO:0000313" key="2">
    <source>
        <dbReference type="Proteomes" id="UP000259273"/>
    </source>
</evidence>
<organism evidence="1 2">
    <name type="scientific">Haliea salexigens</name>
    <dbReference type="NCBI Taxonomy" id="287487"/>
    <lineage>
        <taxon>Bacteria</taxon>
        <taxon>Pseudomonadati</taxon>
        <taxon>Pseudomonadota</taxon>
        <taxon>Gammaproteobacteria</taxon>
        <taxon>Cellvibrionales</taxon>
        <taxon>Halieaceae</taxon>
        <taxon>Haliea</taxon>
    </lineage>
</organism>
<sequence>MKAPEFSREQKERMASKVKGYLRDELQQEIGSFDAEFLVDFLAEELGPYFYNRGLADARSLLNEKMAELDYQVQELEQAEE</sequence>
<dbReference type="Proteomes" id="UP000259273">
    <property type="component" value="Unassembled WGS sequence"/>
</dbReference>
<name>A0A3C1KQ06_9GAMM</name>
<gene>
    <name evidence="1" type="ORF">DCP75_12810</name>
</gene>
<dbReference type="InterPro" id="IPR018680">
    <property type="entry name" value="DUF2164"/>
</dbReference>
<protein>
    <submittedName>
        <fullName evidence="1">DUF2164 domain-containing protein</fullName>
    </submittedName>
</protein>
<accession>A0A3C1KQ06</accession>
<reference evidence="1 2" key="1">
    <citation type="journal article" date="2018" name="Nat. Biotechnol.">
        <title>A standardized bacterial taxonomy based on genome phylogeny substantially revises the tree of life.</title>
        <authorList>
            <person name="Parks D.H."/>
            <person name="Chuvochina M."/>
            <person name="Waite D.W."/>
            <person name="Rinke C."/>
            <person name="Skarshewski A."/>
            <person name="Chaumeil P.A."/>
            <person name="Hugenholtz P."/>
        </authorList>
    </citation>
    <scope>NUCLEOTIDE SEQUENCE [LARGE SCALE GENOMIC DNA]</scope>
    <source>
        <strain evidence="1">UBA9158</strain>
    </source>
</reference>
<comment type="caution">
    <text evidence="1">The sequence shown here is derived from an EMBL/GenBank/DDBJ whole genome shotgun (WGS) entry which is preliminary data.</text>
</comment>
<dbReference type="STRING" id="1121937.GCA_000423125_00416"/>
<dbReference type="Pfam" id="PF09932">
    <property type="entry name" value="DUF2164"/>
    <property type="match status" value="1"/>
</dbReference>
<dbReference type="AlphaFoldDB" id="A0A3C1KQ06"/>
<dbReference type="EMBL" id="DMND01000174">
    <property type="protein sequence ID" value="HAN28578.1"/>
    <property type="molecule type" value="Genomic_DNA"/>
</dbReference>
<evidence type="ECO:0000313" key="1">
    <source>
        <dbReference type="EMBL" id="HAN28578.1"/>
    </source>
</evidence>
<proteinExistence type="predicted"/>